<dbReference type="PANTHER" id="PTHR31891:SF1">
    <property type="entry name" value="FORMAMIDASE C869.04-RELATED"/>
    <property type="match status" value="1"/>
</dbReference>
<dbReference type="Gene3D" id="3.10.28.20">
    <property type="entry name" value="Acetamidase/Formamidase-like domains"/>
    <property type="match status" value="1"/>
</dbReference>
<keyword evidence="2" id="KW-1185">Reference proteome</keyword>
<name>A0A7S8E8U0_9CHLR</name>
<evidence type="ECO:0000313" key="1">
    <source>
        <dbReference type="EMBL" id="QPC82491.1"/>
    </source>
</evidence>
<dbReference type="Proteomes" id="UP000594468">
    <property type="component" value="Chromosome"/>
</dbReference>
<dbReference type="KEGG" id="pmet:G4Y79_22855"/>
<dbReference type="InterPro" id="IPR004304">
    <property type="entry name" value="FmdA_AmdA"/>
</dbReference>
<sequence>MIGCANMHILEPNERTARDAFSASFDPVLTIQSGDTVRYRHVLDAAWLDGTGTTSSLTETVSHNGHALVGPIAIEGAKPGMVLAVHVGEIITAPKGWNIGGGPGLELWQKLGTELPERPPRTWWEINRETMTATNPTGQTVRVAPFMGVMGMPPGPEGSHPTPPPRFTGGNIDCKLLTAGSTLYLPIAVEGGLFSTGDGHAAQGDGEVSLTAIECSIEQVDLTFTLLPDMHLSTPRALTSEGKITLGFHEDLDEATYIALNAMLDWLIELYGFTRQDALSLASVAVDMRITQIVNGVKGVHALLPDGAVW</sequence>
<accession>A0A7S8E8U0</accession>
<dbReference type="EMBL" id="CP062983">
    <property type="protein sequence ID" value="QPC82491.1"/>
    <property type="molecule type" value="Genomic_DNA"/>
</dbReference>
<proteinExistence type="predicted"/>
<dbReference type="Gene3D" id="2.60.120.580">
    <property type="entry name" value="Acetamidase/Formamidase-like domains"/>
    <property type="match status" value="1"/>
</dbReference>
<dbReference type="GO" id="GO:0016811">
    <property type="term" value="F:hydrolase activity, acting on carbon-nitrogen (but not peptide) bonds, in linear amides"/>
    <property type="evidence" value="ECO:0007669"/>
    <property type="project" value="InterPro"/>
</dbReference>
<dbReference type="SUPFAM" id="SSF141130">
    <property type="entry name" value="Acetamidase/Formamidase-like"/>
    <property type="match status" value="1"/>
</dbReference>
<protein>
    <submittedName>
        <fullName evidence="1">Acetamidase/formamidase family protein</fullName>
    </submittedName>
</protein>
<evidence type="ECO:0000313" key="2">
    <source>
        <dbReference type="Proteomes" id="UP000594468"/>
    </source>
</evidence>
<dbReference type="PANTHER" id="PTHR31891">
    <property type="entry name" value="FORMAMIDASE C869.04-RELATED"/>
    <property type="match status" value="1"/>
</dbReference>
<dbReference type="AlphaFoldDB" id="A0A7S8E8U0"/>
<gene>
    <name evidence="1" type="ORF">G4Y79_22855</name>
</gene>
<dbReference type="Pfam" id="PF03069">
    <property type="entry name" value="FmdA_AmdA"/>
    <property type="match status" value="2"/>
</dbReference>
<reference evidence="1 2" key="1">
    <citation type="submission" date="2020-02" db="EMBL/GenBank/DDBJ databases">
        <authorList>
            <person name="Zheng R.K."/>
            <person name="Sun C.M."/>
        </authorList>
    </citation>
    <scope>NUCLEOTIDE SEQUENCE [LARGE SCALE GENOMIC DNA]</scope>
    <source>
        <strain evidence="2">rifampicinis</strain>
    </source>
</reference>
<organism evidence="1 2">
    <name type="scientific">Phototrophicus methaneseepsis</name>
    <dbReference type="NCBI Taxonomy" id="2710758"/>
    <lineage>
        <taxon>Bacteria</taxon>
        <taxon>Bacillati</taxon>
        <taxon>Chloroflexota</taxon>
        <taxon>Candidatus Thermofontia</taxon>
        <taxon>Phototrophicales</taxon>
        <taxon>Phototrophicaceae</taxon>
        <taxon>Phototrophicus</taxon>
    </lineage>
</organism>